<keyword evidence="2" id="KW-0378">Hydrolase</keyword>
<dbReference type="OrthoDB" id="8112769at2"/>
<reference evidence="2 3" key="1">
    <citation type="submission" date="2019-09" db="EMBL/GenBank/DDBJ databases">
        <title>Salinarimonas rosea gen. nov., sp. nov., a new member of the a-2 subgroup of the Proteobacteria.</title>
        <authorList>
            <person name="Liu J."/>
        </authorList>
    </citation>
    <scope>NUCLEOTIDE SEQUENCE [LARGE SCALE GENOMIC DNA]</scope>
    <source>
        <strain evidence="2 3">BN140002</strain>
    </source>
</reference>
<proteinExistence type="predicted"/>
<dbReference type="EMBL" id="VUOA01000035">
    <property type="protein sequence ID" value="KAA2235468.1"/>
    <property type="molecule type" value="Genomic_DNA"/>
</dbReference>
<organism evidence="2 3">
    <name type="scientific">Salinarimonas soli</name>
    <dbReference type="NCBI Taxonomy" id="1638099"/>
    <lineage>
        <taxon>Bacteria</taxon>
        <taxon>Pseudomonadati</taxon>
        <taxon>Pseudomonadota</taxon>
        <taxon>Alphaproteobacteria</taxon>
        <taxon>Hyphomicrobiales</taxon>
        <taxon>Salinarimonadaceae</taxon>
        <taxon>Salinarimonas</taxon>
    </lineage>
</organism>
<dbReference type="Proteomes" id="UP000323142">
    <property type="component" value="Unassembled WGS sequence"/>
</dbReference>
<evidence type="ECO:0000313" key="3">
    <source>
        <dbReference type="Proteomes" id="UP000323142"/>
    </source>
</evidence>
<protein>
    <submittedName>
        <fullName evidence="2">Acyloxyacyl hydrolase</fullName>
    </submittedName>
</protein>
<feature type="chain" id="PRO_5022912574" evidence="1">
    <location>
        <begin position="23"/>
        <end position="199"/>
    </location>
</feature>
<name>A0A5B2V9R5_9HYPH</name>
<accession>A0A5B2V9R5</accession>
<reference evidence="2 3" key="2">
    <citation type="submission" date="2019-09" db="EMBL/GenBank/DDBJ databases">
        <authorList>
            <person name="Jin C."/>
        </authorList>
    </citation>
    <scope>NUCLEOTIDE SEQUENCE [LARGE SCALE GENOMIC DNA]</scope>
    <source>
        <strain evidence="2 3">BN140002</strain>
    </source>
</reference>
<dbReference type="InterPro" id="IPR018550">
    <property type="entry name" value="Lipid-A_deacylase-rel"/>
</dbReference>
<gene>
    <name evidence="2" type="ORF">F0L46_19810</name>
</gene>
<evidence type="ECO:0000313" key="2">
    <source>
        <dbReference type="EMBL" id="KAA2235468.1"/>
    </source>
</evidence>
<sequence>MRLAGLALGIAIAQLAAGAAIAADVARRPAAPQPMPVPVALQPSFISEVRFGAFAHDPWSPEAGSANLHAEVLFAKPFTPADLFTSYFVPRPHIGASLNLGDATSFAFAGLTWTVDVTERVFVEASFGGAIHNGETGRVIPADRSALGCSPLFRESASIGFRLSQNWNVMATVEHLSNAGICNQNRGLTNIGARFGYSF</sequence>
<dbReference type="AlphaFoldDB" id="A0A5B2V9R5"/>
<dbReference type="RefSeq" id="WP_149820770.1">
    <property type="nucleotide sequence ID" value="NZ_VUOA01000035.1"/>
</dbReference>
<keyword evidence="1" id="KW-0732">Signal</keyword>
<keyword evidence="3" id="KW-1185">Reference proteome</keyword>
<dbReference type="GO" id="GO:0016787">
    <property type="term" value="F:hydrolase activity"/>
    <property type="evidence" value="ECO:0007669"/>
    <property type="project" value="UniProtKB-KW"/>
</dbReference>
<dbReference type="Gene3D" id="2.40.160.20">
    <property type="match status" value="1"/>
</dbReference>
<feature type="signal peptide" evidence="1">
    <location>
        <begin position="1"/>
        <end position="22"/>
    </location>
</feature>
<evidence type="ECO:0000256" key="1">
    <source>
        <dbReference type="SAM" id="SignalP"/>
    </source>
</evidence>
<comment type="caution">
    <text evidence="2">The sequence shown here is derived from an EMBL/GenBank/DDBJ whole genome shotgun (WGS) entry which is preliminary data.</text>
</comment>
<dbReference type="Pfam" id="PF09411">
    <property type="entry name" value="PagL"/>
    <property type="match status" value="1"/>
</dbReference>